<proteinExistence type="predicted"/>
<accession>A0A381VX37</accession>
<reference evidence="1" key="1">
    <citation type="submission" date="2018-05" db="EMBL/GenBank/DDBJ databases">
        <authorList>
            <person name="Lanie J.A."/>
            <person name="Ng W.-L."/>
            <person name="Kazmierczak K.M."/>
            <person name="Andrzejewski T.M."/>
            <person name="Davidsen T.M."/>
            <person name="Wayne K.J."/>
            <person name="Tettelin H."/>
            <person name="Glass J.I."/>
            <person name="Rusch D."/>
            <person name="Podicherti R."/>
            <person name="Tsui H.-C.T."/>
            <person name="Winkler M.E."/>
        </authorList>
    </citation>
    <scope>NUCLEOTIDE SEQUENCE</scope>
</reference>
<sequence>MLDHNSKSLSSKIVLGAIALLLWTGNAFGKAKHYGQLFLDTGAPNSGAQVHVYSGAALATLYSDSEGLVALANPVTTSSDGVYWFYADNGRYATVEQIGGEKRIIDPEVHVLDPSDPHTLTATSEEVALTLTHIDSDEVETSSSIVLRREDGPEIETKGPWRMHYVGTGSEPAPPRSYMLLYNTDLQKDAAGNETWAPRDIEDVCILFKTTATAAGGWADGYLKYAVAPSGPAGTAPVFNNALNHAPGGPVNTASSLLKVGEGLDENTRHFRSRYQGITSPFAFSTTFGGPFLPEPQIYGEVRVVDLASGEFKLATSKGELHPVVRAVGFTYYASAGEAFVQLKTGEVVKPGDTLVTSAQSGCAEVDNTQMDINRIIGWAVENSGAKRAGFVFVILK</sequence>
<organism evidence="1">
    <name type="scientific">marine metagenome</name>
    <dbReference type="NCBI Taxonomy" id="408172"/>
    <lineage>
        <taxon>unclassified sequences</taxon>
        <taxon>metagenomes</taxon>
        <taxon>ecological metagenomes</taxon>
    </lineage>
</organism>
<name>A0A381VX37_9ZZZZ</name>
<dbReference type="AlphaFoldDB" id="A0A381VX37"/>
<protein>
    <submittedName>
        <fullName evidence="1">Uncharacterized protein</fullName>
    </submittedName>
</protein>
<evidence type="ECO:0000313" key="1">
    <source>
        <dbReference type="EMBL" id="SVA44318.1"/>
    </source>
</evidence>
<dbReference type="EMBL" id="UINC01009914">
    <property type="protein sequence ID" value="SVA44318.1"/>
    <property type="molecule type" value="Genomic_DNA"/>
</dbReference>
<gene>
    <name evidence="1" type="ORF">METZ01_LOCUS97172</name>
</gene>